<dbReference type="PROSITE" id="PS51257">
    <property type="entry name" value="PROKAR_LIPOPROTEIN"/>
    <property type="match status" value="1"/>
</dbReference>
<evidence type="ECO:0008006" key="4">
    <source>
        <dbReference type="Google" id="ProtNLM"/>
    </source>
</evidence>
<reference evidence="3" key="1">
    <citation type="journal article" date="2021" name="Syst. Appl. Microbiol.">
        <title>Roseomonas hellenica sp. nov., isolated from roots of wild-growing Alkanna tinctoria.</title>
        <authorList>
            <person name="Rat A."/>
            <person name="Naranjo H.D."/>
            <person name="Lebbe L."/>
            <person name="Cnockaert M."/>
            <person name="Krigas N."/>
            <person name="Grigoriadou K."/>
            <person name="Maloupa E."/>
            <person name="Willems A."/>
        </authorList>
    </citation>
    <scope>NUCLEOTIDE SEQUENCE [LARGE SCALE GENOMIC DNA]</scope>
    <source>
        <strain evidence="3">LMG 31523</strain>
    </source>
</reference>
<comment type="caution">
    <text evidence="2">The sequence shown here is derived from an EMBL/GenBank/DDBJ whole genome shotgun (WGS) entry which is preliminary data.</text>
</comment>
<feature type="region of interest" description="Disordered" evidence="1">
    <location>
        <begin position="88"/>
        <end position="107"/>
    </location>
</feature>
<dbReference type="RefSeq" id="WP_211855023.1">
    <property type="nucleotide sequence ID" value="NZ_JAAGBB010000032.1"/>
</dbReference>
<accession>A0ABS5F3X7</accession>
<protein>
    <recommendedName>
        <fullName evidence="4">Lipoprotein</fullName>
    </recommendedName>
</protein>
<proteinExistence type="predicted"/>
<sequence length="107" mass="11046">MKRSRSIRLVLLGGGVMLGLAGCGESARDRECRLAREQNRPDAAQLCARSQASSRVGSFGSWYYGRSGGYGQTYAGDNRSAFAGRSGTSTVARGGFGSTGARASSGG</sequence>
<gene>
    <name evidence="2" type="ORF">GXW71_22975</name>
</gene>
<name>A0ABS5F3X7_9PROT</name>
<evidence type="ECO:0000256" key="1">
    <source>
        <dbReference type="SAM" id="MobiDB-lite"/>
    </source>
</evidence>
<dbReference type="EMBL" id="JAAGBB010000032">
    <property type="protein sequence ID" value="MBR0667240.1"/>
    <property type="molecule type" value="Genomic_DNA"/>
</dbReference>
<evidence type="ECO:0000313" key="3">
    <source>
        <dbReference type="Proteomes" id="UP001196870"/>
    </source>
</evidence>
<evidence type="ECO:0000313" key="2">
    <source>
        <dbReference type="EMBL" id="MBR0667240.1"/>
    </source>
</evidence>
<dbReference type="Proteomes" id="UP001196870">
    <property type="component" value="Unassembled WGS sequence"/>
</dbReference>
<organism evidence="2 3">
    <name type="scientific">Plastoroseomonas hellenica</name>
    <dbReference type="NCBI Taxonomy" id="2687306"/>
    <lineage>
        <taxon>Bacteria</taxon>
        <taxon>Pseudomonadati</taxon>
        <taxon>Pseudomonadota</taxon>
        <taxon>Alphaproteobacteria</taxon>
        <taxon>Acetobacterales</taxon>
        <taxon>Acetobacteraceae</taxon>
        <taxon>Plastoroseomonas</taxon>
    </lineage>
</organism>
<keyword evidence="3" id="KW-1185">Reference proteome</keyword>